<protein>
    <submittedName>
        <fullName evidence="1">General transcription factor II-I repeat domain-containing protein 2</fullName>
    </submittedName>
</protein>
<dbReference type="Proteomes" id="UP001174136">
    <property type="component" value="Unassembled WGS sequence"/>
</dbReference>
<dbReference type="AlphaFoldDB" id="A0AA47N4I0"/>
<dbReference type="EMBL" id="JAOPHQ010001136">
    <property type="protein sequence ID" value="KAK0152202.1"/>
    <property type="molecule type" value="Genomic_DNA"/>
</dbReference>
<name>A0AA47N4I0_MERPO</name>
<organism evidence="1 2">
    <name type="scientific">Merluccius polli</name>
    <name type="common">Benguela hake</name>
    <name type="synonym">Merluccius cadenati</name>
    <dbReference type="NCBI Taxonomy" id="89951"/>
    <lineage>
        <taxon>Eukaryota</taxon>
        <taxon>Metazoa</taxon>
        <taxon>Chordata</taxon>
        <taxon>Craniata</taxon>
        <taxon>Vertebrata</taxon>
        <taxon>Euteleostomi</taxon>
        <taxon>Actinopterygii</taxon>
        <taxon>Neopterygii</taxon>
        <taxon>Teleostei</taxon>
        <taxon>Neoteleostei</taxon>
        <taxon>Acanthomorphata</taxon>
        <taxon>Zeiogadaria</taxon>
        <taxon>Gadariae</taxon>
        <taxon>Gadiformes</taxon>
        <taxon>Gadoidei</taxon>
        <taxon>Merlucciidae</taxon>
        <taxon>Merluccius</taxon>
    </lineage>
</organism>
<dbReference type="PANTHER" id="PTHR45913">
    <property type="entry name" value="EPM2A-INTERACTING PROTEIN 1"/>
    <property type="match status" value="1"/>
</dbReference>
<proteinExistence type="predicted"/>
<dbReference type="PANTHER" id="PTHR45913:SF10">
    <property type="entry name" value="DUF4371 DOMAIN-CONTAINING PROTEIN"/>
    <property type="match status" value="1"/>
</dbReference>
<reference evidence="1" key="1">
    <citation type="journal article" date="2023" name="Front. Mar. Sci.">
        <title>A new Merluccius polli reference genome to investigate the effects of global change in West African waters.</title>
        <authorList>
            <person name="Mateo J.L."/>
            <person name="Blanco-Fernandez C."/>
            <person name="Garcia-Vazquez E."/>
            <person name="Machado-Schiaffino G."/>
        </authorList>
    </citation>
    <scope>NUCLEOTIDE SEQUENCE</scope>
    <source>
        <strain evidence="1">C29</strain>
        <tissue evidence="1">Fin</tissue>
    </source>
</reference>
<keyword evidence="2" id="KW-1185">Reference proteome</keyword>
<sequence>MDDSSLKNQTVSVRAAEKIVGAPLPSLQDIYNTRLSRKEFSIAGDSTHPTHCLFSLLPSGRRMRSLKARTSRLKDSFVHQAAQRSGIGYLALHLGSVATDGALSTTGAHKSFVALLQKSLGRTLVTFHCILHQEALCAQTFPLECTEVMNVVIQIVNKIMANGLNHRQFCLLLDDVESTHSDLPLHNRVWWLSRREGSPFLSWNSQEWLEKLHFMVDMTAHLNTLNTTLRGKGGTALHMLEEVLTFERKLTVFARDLQRGTLSHFPSLREFKQDHNLINVEYLQSAITAMQTSFWKRFCDFRD</sequence>
<evidence type="ECO:0000313" key="2">
    <source>
        <dbReference type="Proteomes" id="UP001174136"/>
    </source>
</evidence>
<comment type="caution">
    <text evidence="1">The sequence shown here is derived from an EMBL/GenBank/DDBJ whole genome shotgun (WGS) entry which is preliminary data.</text>
</comment>
<accession>A0AA47N4I0</accession>
<gene>
    <name evidence="1" type="ORF">N1851_006435</name>
</gene>
<evidence type="ECO:0000313" key="1">
    <source>
        <dbReference type="EMBL" id="KAK0152202.1"/>
    </source>
</evidence>